<proteinExistence type="predicted"/>
<gene>
    <name evidence="2" type="ORF">FUA23_11060</name>
</gene>
<dbReference type="AlphaFoldDB" id="A0A5C7FNU3"/>
<protein>
    <submittedName>
        <fullName evidence="2">GNAT family N-acetyltransferase</fullName>
    </submittedName>
</protein>
<dbReference type="RefSeq" id="WP_147930806.1">
    <property type="nucleotide sequence ID" value="NZ_VOXD01000015.1"/>
</dbReference>
<evidence type="ECO:0000259" key="1">
    <source>
        <dbReference type="PROSITE" id="PS51186"/>
    </source>
</evidence>
<dbReference type="InterPro" id="IPR016181">
    <property type="entry name" value="Acyl_CoA_acyltransferase"/>
</dbReference>
<reference evidence="2 3" key="1">
    <citation type="submission" date="2019-08" db="EMBL/GenBank/DDBJ databases">
        <title>Lewinella sp. strain SSH13 Genome sequencing and assembly.</title>
        <authorList>
            <person name="Kim I."/>
        </authorList>
    </citation>
    <scope>NUCLEOTIDE SEQUENCE [LARGE SCALE GENOMIC DNA]</scope>
    <source>
        <strain evidence="2 3">SSH13</strain>
    </source>
</reference>
<dbReference type="OrthoDB" id="756447at2"/>
<dbReference type="GO" id="GO:0016747">
    <property type="term" value="F:acyltransferase activity, transferring groups other than amino-acyl groups"/>
    <property type="evidence" value="ECO:0007669"/>
    <property type="project" value="InterPro"/>
</dbReference>
<dbReference type="InterPro" id="IPR000182">
    <property type="entry name" value="GNAT_dom"/>
</dbReference>
<accession>A0A5C7FNU3</accession>
<organism evidence="2 3">
    <name type="scientific">Neolewinella aurantiaca</name>
    <dbReference type="NCBI Taxonomy" id="2602767"/>
    <lineage>
        <taxon>Bacteria</taxon>
        <taxon>Pseudomonadati</taxon>
        <taxon>Bacteroidota</taxon>
        <taxon>Saprospiria</taxon>
        <taxon>Saprospirales</taxon>
        <taxon>Lewinellaceae</taxon>
        <taxon>Neolewinella</taxon>
    </lineage>
</organism>
<feature type="domain" description="N-acetyltransferase" evidence="1">
    <location>
        <begin position="5"/>
        <end position="160"/>
    </location>
</feature>
<dbReference type="Pfam" id="PF00583">
    <property type="entry name" value="Acetyltransf_1"/>
    <property type="match status" value="1"/>
</dbReference>
<evidence type="ECO:0000313" key="2">
    <source>
        <dbReference type="EMBL" id="TXF89280.1"/>
    </source>
</evidence>
<comment type="caution">
    <text evidence="2">The sequence shown here is derived from an EMBL/GenBank/DDBJ whole genome shotgun (WGS) entry which is preliminary data.</text>
</comment>
<evidence type="ECO:0000313" key="3">
    <source>
        <dbReference type="Proteomes" id="UP000321907"/>
    </source>
</evidence>
<name>A0A5C7FNU3_9BACT</name>
<dbReference type="Proteomes" id="UP000321907">
    <property type="component" value="Unassembled WGS sequence"/>
</dbReference>
<dbReference type="SUPFAM" id="SSF55729">
    <property type="entry name" value="Acyl-CoA N-acyltransferases (Nat)"/>
    <property type="match status" value="1"/>
</dbReference>
<dbReference type="EMBL" id="VOXD01000015">
    <property type="protein sequence ID" value="TXF89280.1"/>
    <property type="molecule type" value="Genomic_DNA"/>
</dbReference>
<sequence length="164" mass="18446">MIFEHEIKPPADCTAEELEDFYEMCKEADQVSLINLKDRILNCPFLAFARHEEKIAGIAAIKVAGENYRQRTFTASKTTLDNKLFPHEVGYVYTKPFYQKNGIGSTLADMLISKFTDQNLFATTGNPTMKRILEKGGFGVAGSSYPGDHNDTLELLVRDNSFTH</sequence>
<keyword evidence="3" id="KW-1185">Reference proteome</keyword>
<dbReference type="Gene3D" id="3.40.630.30">
    <property type="match status" value="1"/>
</dbReference>
<dbReference type="PROSITE" id="PS51186">
    <property type="entry name" value="GNAT"/>
    <property type="match status" value="1"/>
</dbReference>
<keyword evidence="2" id="KW-0808">Transferase</keyword>